<accession>A0A7K3WT74</accession>
<dbReference type="InterPro" id="IPR013783">
    <property type="entry name" value="Ig-like_fold"/>
</dbReference>
<dbReference type="CDD" id="cd04275">
    <property type="entry name" value="ZnMc_pappalysin_like"/>
    <property type="match status" value="1"/>
</dbReference>
<dbReference type="Gene3D" id="2.60.40.10">
    <property type="entry name" value="Immunoglobulins"/>
    <property type="match status" value="1"/>
</dbReference>
<organism evidence="11 12">
    <name type="scientific">Cryomorpha ignava</name>
    <dbReference type="NCBI Taxonomy" id="101383"/>
    <lineage>
        <taxon>Bacteria</taxon>
        <taxon>Pseudomonadati</taxon>
        <taxon>Bacteroidota</taxon>
        <taxon>Flavobacteriia</taxon>
        <taxon>Flavobacteriales</taxon>
        <taxon>Cryomorphaceae</taxon>
        <taxon>Cryomorpha</taxon>
    </lineage>
</organism>
<dbReference type="PANTHER" id="PTHR47466:SF1">
    <property type="entry name" value="METALLOPROTEASE MEP1 (AFU_ORTHOLOGUE AFUA_1G07730)-RELATED"/>
    <property type="match status" value="1"/>
</dbReference>
<evidence type="ECO:0000256" key="2">
    <source>
        <dbReference type="ARBA" id="ARBA00022670"/>
    </source>
</evidence>
<name>A0A7K3WT74_9FLAO</name>
<dbReference type="Pfam" id="PF18962">
    <property type="entry name" value="Por_Secre_tail"/>
    <property type="match status" value="1"/>
</dbReference>
<dbReference type="Gene3D" id="2.60.40.4070">
    <property type="match status" value="1"/>
</dbReference>
<evidence type="ECO:0000256" key="4">
    <source>
        <dbReference type="ARBA" id="ARBA00022729"/>
    </source>
</evidence>
<dbReference type="NCBIfam" id="NF038128">
    <property type="entry name" value="choice_anch_J"/>
    <property type="match status" value="1"/>
</dbReference>
<dbReference type="Pfam" id="PF00801">
    <property type="entry name" value="PKD"/>
    <property type="match status" value="1"/>
</dbReference>
<keyword evidence="2" id="KW-0645">Protease</keyword>
<feature type="signal peptide" evidence="9">
    <location>
        <begin position="1"/>
        <end position="27"/>
    </location>
</feature>
<evidence type="ECO:0000256" key="1">
    <source>
        <dbReference type="ARBA" id="ARBA00008721"/>
    </source>
</evidence>
<dbReference type="Proteomes" id="UP000486602">
    <property type="component" value="Unassembled WGS sequence"/>
</dbReference>
<dbReference type="Gene3D" id="3.40.390.10">
    <property type="entry name" value="Collagenase (Catalytic Domain)"/>
    <property type="match status" value="1"/>
</dbReference>
<evidence type="ECO:0000256" key="8">
    <source>
        <dbReference type="ARBA" id="ARBA00023157"/>
    </source>
</evidence>
<dbReference type="InterPro" id="IPR026444">
    <property type="entry name" value="Secre_tail"/>
</dbReference>
<dbReference type="InterPro" id="IPR022409">
    <property type="entry name" value="PKD/Chitinase_dom"/>
</dbReference>
<dbReference type="GO" id="GO:0006508">
    <property type="term" value="P:proteolysis"/>
    <property type="evidence" value="ECO:0007669"/>
    <property type="project" value="UniProtKB-KW"/>
</dbReference>
<dbReference type="InterPro" id="IPR008754">
    <property type="entry name" value="Peptidase_M43"/>
</dbReference>
<evidence type="ECO:0000259" key="10">
    <source>
        <dbReference type="PROSITE" id="PS50093"/>
    </source>
</evidence>
<dbReference type="EMBL" id="JAAGVY010000035">
    <property type="protein sequence ID" value="NEN24893.1"/>
    <property type="molecule type" value="Genomic_DNA"/>
</dbReference>
<dbReference type="CDD" id="cd00146">
    <property type="entry name" value="PKD"/>
    <property type="match status" value="1"/>
</dbReference>
<feature type="chain" id="PRO_5029447274" evidence="9">
    <location>
        <begin position="28"/>
        <end position="694"/>
    </location>
</feature>
<dbReference type="InterPro" id="IPR024079">
    <property type="entry name" value="MetalloPept_cat_dom_sf"/>
</dbReference>
<dbReference type="SUPFAM" id="SSF49299">
    <property type="entry name" value="PKD domain"/>
    <property type="match status" value="1"/>
</dbReference>
<reference evidence="11 12" key="1">
    <citation type="submission" date="2020-02" db="EMBL/GenBank/DDBJ databases">
        <title>Out from the shadows clarifying the taxonomy of the family Cryomorphaceae and related taxa by utilizing the GTDB taxonomic framework.</title>
        <authorList>
            <person name="Bowman J.P."/>
        </authorList>
    </citation>
    <scope>NUCLEOTIDE SEQUENCE [LARGE SCALE GENOMIC DNA]</scope>
    <source>
        <strain evidence="11 12">QSSC 1-22</strain>
    </source>
</reference>
<dbReference type="SUPFAM" id="SSF55486">
    <property type="entry name" value="Metalloproteases ('zincins'), catalytic domain"/>
    <property type="match status" value="1"/>
</dbReference>
<dbReference type="PROSITE" id="PS50093">
    <property type="entry name" value="PKD"/>
    <property type="match status" value="1"/>
</dbReference>
<evidence type="ECO:0000313" key="12">
    <source>
        <dbReference type="Proteomes" id="UP000486602"/>
    </source>
</evidence>
<keyword evidence="5" id="KW-0378">Hydrolase</keyword>
<keyword evidence="12" id="KW-1185">Reference proteome</keyword>
<protein>
    <submittedName>
        <fullName evidence="11">T9SS type A sorting domain-containing protein</fullName>
    </submittedName>
</protein>
<keyword evidence="4 9" id="KW-0732">Signal</keyword>
<dbReference type="PANTHER" id="PTHR47466">
    <property type="match status" value="1"/>
</dbReference>
<dbReference type="InterPro" id="IPR035986">
    <property type="entry name" value="PKD_dom_sf"/>
</dbReference>
<comment type="similarity">
    <text evidence="1">Belongs to the peptidase M43B family.</text>
</comment>
<comment type="caution">
    <text evidence="11">The sequence shown here is derived from an EMBL/GenBank/DDBJ whole genome shotgun (WGS) entry which is preliminary data.</text>
</comment>
<dbReference type="InterPro" id="IPR000601">
    <property type="entry name" value="PKD_dom"/>
</dbReference>
<dbReference type="AlphaFoldDB" id="A0A7K3WT74"/>
<keyword evidence="3" id="KW-0479">Metal-binding</keyword>
<evidence type="ECO:0000256" key="7">
    <source>
        <dbReference type="ARBA" id="ARBA00023049"/>
    </source>
</evidence>
<feature type="domain" description="PKD" evidence="10">
    <location>
        <begin position="350"/>
        <end position="419"/>
    </location>
</feature>
<sequence>MKSNNYEIMKANIFLLILMSSSLSLFSQDSQPCFFDQVTNKKSLLESERQIQAKINQRLILGNERSSSDSIRTIPVVVHIIHNGSSENISEAQVQSQIQVLNEDFGKFAGTNGDGSGVDTKVRFCLAKIDPDGHCTNGIVRVKSPLTNHQAYQRLLLKALSFWDNTRYLNIYIVKSINGNVGGYSSFPGGPADEDGIVVRHNLFGDMGTASAGLGRTTSHEVGHWFGLYHTFNNGCGTDLCTDGDYVCDTPPQAGPSYTCITQNTCSNDIPDLNDLKENYMNYTPDACQSMFTDGQSERMHATLDTIRTEIWLATNLEATGCDSNYVAPDICAVAADFVTLNTDICNGNNVYFMDKSLNDPTNWQWTFTGGEPESSTDQNPTVTYNSVGTFAVKLVVSDGISSDSLETTGYISVSLPGTGDALGFEENFDSGIYPPSYLTINNLDGGITWELDSMASVSGNYSIKINNLINTNYGSTDELVLPYLDLTTAHPDSNVYMNYKWAYAKSDPTFSDEMLVLLSVDCGVNYSQIFYRTQNGLTTGPVQTTPFVPDSSQWKNAHISLNSYRDEPYVQLKIVNVTDGGNNLYIDNINVVGGTNFATHINEVPNDISNLKLYPNPATNRATLEYSLARQSKVTIGVYNLQGQLMRSLNDQNMTQGNHEITISTKGFEQGIYFIKIQAATTPKTMKLVILNN</sequence>
<evidence type="ECO:0000256" key="3">
    <source>
        <dbReference type="ARBA" id="ARBA00022723"/>
    </source>
</evidence>
<dbReference type="GO" id="GO:0008237">
    <property type="term" value="F:metallopeptidase activity"/>
    <property type="evidence" value="ECO:0007669"/>
    <property type="project" value="UniProtKB-KW"/>
</dbReference>
<evidence type="ECO:0000256" key="5">
    <source>
        <dbReference type="ARBA" id="ARBA00022801"/>
    </source>
</evidence>
<evidence type="ECO:0000313" key="11">
    <source>
        <dbReference type="EMBL" id="NEN24893.1"/>
    </source>
</evidence>
<dbReference type="NCBIfam" id="TIGR04183">
    <property type="entry name" value="Por_Secre_tail"/>
    <property type="match status" value="1"/>
</dbReference>
<keyword evidence="6" id="KW-0862">Zinc</keyword>
<dbReference type="Pfam" id="PF05572">
    <property type="entry name" value="Peptidase_M43"/>
    <property type="match status" value="1"/>
</dbReference>
<keyword evidence="7" id="KW-0482">Metalloprotease</keyword>
<evidence type="ECO:0000256" key="6">
    <source>
        <dbReference type="ARBA" id="ARBA00022833"/>
    </source>
</evidence>
<keyword evidence="8" id="KW-1015">Disulfide bond</keyword>
<evidence type="ECO:0000256" key="9">
    <source>
        <dbReference type="SAM" id="SignalP"/>
    </source>
</evidence>
<gene>
    <name evidence="11" type="ORF">G3O08_15435</name>
</gene>
<dbReference type="SMART" id="SM00089">
    <property type="entry name" value="PKD"/>
    <property type="match status" value="1"/>
</dbReference>
<dbReference type="GO" id="GO:0046872">
    <property type="term" value="F:metal ion binding"/>
    <property type="evidence" value="ECO:0007669"/>
    <property type="project" value="UniProtKB-KW"/>
</dbReference>
<proteinExistence type="inferred from homology"/>